<name>A0A1E5WN30_9POAL</name>
<reference evidence="1 2" key="1">
    <citation type="submission" date="2016-09" db="EMBL/GenBank/DDBJ databases">
        <title>The draft genome of Dichanthelium oligosanthes: A C3 panicoid grass species.</title>
        <authorList>
            <person name="Studer A.J."/>
            <person name="Schnable J.C."/>
            <person name="Brutnell T.P."/>
        </authorList>
    </citation>
    <scope>NUCLEOTIDE SEQUENCE [LARGE SCALE GENOMIC DNA]</scope>
    <source>
        <strain evidence="2">cv. Kellogg 1175</strain>
        <tissue evidence="1">Leaf</tissue>
    </source>
</reference>
<sequence>MNLETSQTVFMGPYLTMEAREEFARDYNHFNVGLMAMPVDLPGFPFRRVKQGVARLVRTLGSARGRARRACARAASRSA</sequence>
<accession>A0A1E5WN30</accession>
<proteinExistence type="predicted"/>
<dbReference type="Proteomes" id="UP000095767">
    <property type="component" value="Unassembled WGS sequence"/>
</dbReference>
<dbReference type="AlphaFoldDB" id="A0A1E5WN30"/>
<organism evidence="1 2">
    <name type="scientific">Dichanthelium oligosanthes</name>
    <dbReference type="NCBI Taxonomy" id="888268"/>
    <lineage>
        <taxon>Eukaryota</taxon>
        <taxon>Viridiplantae</taxon>
        <taxon>Streptophyta</taxon>
        <taxon>Embryophyta</taxon>
        <taxon>Tracheophyta</taxon>
        <taxon>Spermatophyta</taxon>
        <taxon>Magnoliopsida</taxon>
        <taxon>Liliopsida</taxon>
        <taxon>Poales</taxon>
        <taxon>Poaceae</taxon>
        <taxon>PACMAD clade</taxon>
        <taxon>Panicoideae</taxon>
        <taxon>Panicodae</taxon>
        <taxon>Paniceae</taxon>
        <taxon>Dichantheliinae</taxon>
        <taxon>Dichanthelium</taxon>
    </lineage>
</organism>
<gene>
    <name evidence="1" type="ORF">BAE44_0000196</name>
</gene>
<protein>
    <submittedName>
        <fullName evidence="1">Uncharacterized protein</fullName>
    </submittedName>
</protein>
<keyword evidence="2" id="KW-1185">Reference proteome</keyword>
<evidence type="ECO:0000313" key="1">
    <source>
        <dbReference type="EMBL" id="OEL38784.1"/>
    </source>
</evidence>
<dbReference type="EMBL" id="LWDX02000489">
    <property type="protein sequence ID" value="OEL38784.1"/>
    <property type="molecule type" value="Genomic_DNA"/>
</dbReference>
<dbReference type="STRING" id="888268.A0A1E5WN30"/>
<dbReference type="OrthoDB" id="1935602at2759"/>
<evidence type="ECO:0000313" key="2">
    <source>
        <dbReference type="Proteomes" id="UP000095767"/>
    </source>
</evidence>
<comment type="caution">
    <text evidence="1">The sequence shown here is derived from an EMBL/GenBank/DDBJ whole genome shotgun (WGS) entry which is preliminary data.</text>
</comment>